<sequence length="372" mass="42332">MAFGCQPELSREQIQEQFDIFKKRKDPLVLLTEKSLRNPDLMVFRMHDETWKENPVYKILEKEGILQMTLKDGSTSTYSARIEMSPAISVQTLALCGVQDYTLRPGFVEGAEAKLWDMGLNLATNLKVTFQITYNINRLEDLIALRKSMYHEFIEAALVYMNIVALGDPKYIQGKDVPNYTPGDAFTHDVTEQAIDLQLKDSDFYKWSSEDPTSDAFESQSRSHEKEAERLASNASSLDKGGSHLQANSKWKECAEAWERAARAWDASTHPDARSKAKDAREEMRVAAKKAGHWEVNPSSGKEITIKYRDWFGDFEAEILDTTGRRIDKFTRSIEQGEICWGVDSRIKAGTYFVKVKLLGDEFETEKIAILG</sequence>
<dbReference type="Proteomes" id="UP000317778">
    <property type="component" value="Unassembled WGS sequence"/>
</dbReference>
<gene>
    <name evidence="2" type="ORF">CEE36_10930</name>
</gene>
<proteinExistence type="predicted"/>
<dbReference type="AlphaFoldDB" id="A0A532USH6"/>
<dbReference type="EMBL" id="NJBO01000030">
    <property type="protein sequence ID" value="TKJ37894.1"/>
    <property type="molecule type" value="Genomic_DNA"/>
</dbReference>
<evidence type="ECO:0000256" key="1">
    <source>
        <dbReference type="SAM" id="MobiDB-lite"/>
    </source>
</evidence>
<feature type="compositionally biased region" description="Basic and acidic residues" evidence="1">
    <location>
        <begin position="221"/>
        <end position="230"/>
    </location>
</feature>
<comment type="caution">
    <text evidence="2">The sequence shown here is derived from an EMBL/GenBank/DDBJ whole genome shotgun (WGS) entry which is preliminary data.</text>
</comment>
<organism evidence="2 3">
    <name type="scientific">candidate division TA06 bacterium B3_TA06</name>
    <dbReference type="NCBI Taxonomy" id="2012487"/>
    <lineage>
        <taxon>Bacteria</taxon>
        <taxon>Bacteria division TA06</taxon>
    </lineage>
</organism>
<evidence type="ECO:0000313" key="3">
    <source>
        <dbReference type="Proteomes" id="UP000317778"/>
    </source>
</evidence>
<evidence type="ECO:0000313" key="2">
    <source>
        <dbReference type="EMBL" id="TKJ37894.1"/>
    </source>
</evidence>
<name>A0A532USH6_UNCT6</name>
<protein>
    <submittedName>
        <fullName evidence="2">Uncharacterized protein</fullName>
    </submittedName>
</protein>
<feature type="region of interest" description="Disordered" evidence="1">
    <location>
        <begin position="211"/>
        <end position="244"/>
    </location>
</feature>
<reference evidence="2 3" key="1">
    <citation type="submission" date="2017-06" db="EMBL/GenBank/DDBJ databases">
        <title>Novel microbial phyla capable of carbon fixation and sulfur reduction in deep-sea sediments.</title>
        <authorList>
            <person name="Huang J."/>
            <person name="Baker B."/>
            <person name="Wang Y."/>
        </authorList>
    </citation>
    <scope>NUCLEOTIDE SEQUENCE [LARGE SCALE GENOMIC DNA]</scope>
    <source>
        <strain evidence="2">B3_TA06</strain>
    </source>
</reference>
<accession>A0A532USH6</accession>